<sequence length="171" mass="18567">MYAFLFVEVLPGFLNMADFPPNLEDGEQWLPTDIYHEIVYGSFEPKALADNTGEEGATEFETFDHGGNGVLTEQCCLWPVPRYGDEQKGFAGNSGGTGVFLPQTPLMESTENKGTGVFLQTFASNGPVTVQKSKKSGKNGKMFVAKKGAPSGKKEVSQVPAEICLPAEWTY</sequence>
<dbReference type="EMBL" id="WJXA01000003">
    <property type="protein sequence ID" value="KAF7148456.1"/>
    <property type="molecule type" value="Genomic_DNA"/>
</dbReference>
<dbReference type="OrthoDB" id="1888697at2759"/>
<keyword evidence="2" id="KW-1185">Reference proteome</keyword>
<proteinExistence type="predicted"/>
<comment type="caution">
    <text evidence="1">The sequence shown here is derived from an EMBL/GenBank/DDBJ whole genome shotgun (WGS) entry which is preliminary data.</text>
</comment>
<accession>A0A834H642</accession>
<dbReference type="Proteomes" id="UP000626092">
    <property type="component" value="Unassembled WGS sequence"/>
</dbReference>
<evidence type="ECO:0000313" key="2">
    <source>
        <dbReference type="Proteomes" id="UP000626092"/>
    </source>
</evidence>
<organism evidence="1 2">
    <name type="scientific">Rhododendron simsii</name>
    <name type="common">Sims's rhododendron</name>
    <dbReference type="NCBI Taxonomy" id="118357"/>
    <lineage>
        <taxon>Eukaryota</taxon>
        <taxon>Viridiplantae</taxon>
        <taxon>Streptophyta</taxon>
        <taxon>Embryophyta</taxon>
        <taxon>Tracheophyta</taxon>
        <taxon>Spermatophyta</taxon>
        <taxon>Magnoliopsida</taxon>
        <taxon>eudicotyledons</taxon>
        <taxon>Gunneridae</taxon>
        <taxon>Pentapetalae</taxon>
        <taxon>asterids</taxon>
        <taxon>Ericales</taxon>
        <taxon>Ericaceae</taxon>
        <taxon>Ericoideae</taxon>
        <taxon>Rhodoreae</taxon>
        <taxon>Rhododendron</taxon>
    </lineage>
</organism>
<reference evidence="1" key="1">
    <citation type="submission" date="2019-11" db="EMBL/GenBank/DDBJ databases">
        <authorList>
            <person name="Liu Y."/>
            <person name="Hou J."/>
            <person name="Li T.-Q."/>
            <person name="Guan C.-H."/>
            <person name="Wu X."/>
            <person name="Wu H.-Z."/>
            <person name="Ling F."/>
            <person name="Zhang R."/>
            <person name="Shi X.-G."/>
            <person name="Ren J.-P."/>
            <person name="Chen E.-F."/>
            <person name="Sun J.-M."/>
        </authorList>
    </citation>
    <scope>NUCLEOTIDE SEQUENCE</scope>
    <source>
        <strain evidence="1">Adult_tree_wgs_1</strain>
        <tissue evidence="1">Leaves</tissue>
    </source>
</reference>
<gene>
    <name evidence="1" type="ORF">RHSIM_Rhsim03G0096400</name>
</gene>
<name>A0A834H642_RHOSS</name>
<evidence type="ECO:0000313" key="1">
    <source>
        <dbReference type="EMBL" id="KAF7148456.1"/>
    </source>
</evidence>
<dbReference type="AlphaFoldDB" id="A0A834H642"/>
<protein>
    <submittedName>
        <fullName evidence="1">Uncharacterized protein</fullName>
    </submittedName>
</protein>